<dbReference type="EMBL" id="CP003696">
    <property type="protein sequence ID" value="AGP29792.1"/>
    <property type="molecule type" value="Genomic_DNA"/>
</dbReference>
<dbReference type="KEGG" id="cter:A606_00685"/>
<dbReference type="PANTHER" id="PTHR33841:SF1">
    <property type="entry name" value="DNA METHYLTRANSFERASE A"/>
    <property type="match status" value="1"/>
</dbReference>
<dbReference type="InterPro" id="IPR050953">
    <property type="entry name" value="N4_N6_ade-DNA_methylase"/>
</dbReference>
<proteinExistence type="predicted"/>
<evidence type="ECO:0000256" key="1">
    <source>
        <dbReference type="ARBA" id="ARBA00011900"/>
    </source>
</evidence>
<keyword evidence="2" id="KW-0489">Methyltransferase</keyword>
<dbReference type="InterPro" id="IPR029063">
    <property type="entry name" value="SAM-dependent_MTases_sf"/>
</dbReference>
<dbReference type="InterPro" id="IPR041635">
    <property type="entry name" value="Type_ISP_LLaBIII_C"/>
</dbReference>
<dbReference type="REBASE" id="66654">
    <property type="entry name" value="CteY11ORF685P"/>
</dbReference>
<feature type="domain" description="Type ISP restriction-modification enzyme LLaBIII C-terminal specificity" evidence="6">
    <location>
        <begin position="639"/>
        <end position="986"/>
    </location>
</feature>
<evidence type="ECO:0000256" key="4">
    <source>
        <dbReference type="ARBA" id="ARBA00047942"/>
    </source>
</evidence>
<dbReference type="GO" id="GO:0003677">
    <property type="term" value="F:DNA binding"/>
    <property type="evidence" value="ECO:0007669"/>
    <property type="project" value="InterPro"/>
</dbReference>
<dbReference type="GO" id="GO:0032259">
    <property type="term" value="P:methylation"/>
    <property type="evidence" value="ECO:0007669"/>
    <property type="project" value="UniProtKB-KW"/>
</dbReference>
<gene>
    <name evidence="7" type="ORF">A606_00685</name>
</gene>
<evidence type="ECO:0000259" key="5">
    <source>
        <dbReference type="Pfam" id="PF02384"/>
    </source>
</evidence>
<dbReference type="PANTHER" id="PTHR33841">
    <property type="entry name" value="DNA METHYLTRANSFERASE YEEA-RELATED"/>
    <property type="match status" value="1"/>
</dbReference>
<evidence type="ECO:0000256" key="3">
    <source>
        <dbReference type="ARBA" id="ARBA00022679"/>
    </source>
</evidence>
<keyword evidence="3" id="KW-0808">Transferase</keyword>
<dbReference type="PATRIC" id="fig|1200352.3.peg.132"/>
<dbReference type="GO" id="GO:0008170">
    <property type="term" value="F:N-methyltransferase activity"/>
    <property type="evidence" value="ECO:0007669"/>
    <property type="project" value="InterPro"/>
</dbReference>
<reference evidence="7 8" key="1">
    <citation type="submission" date="2012-06" db="EMBL/GenBank/DDBJ databases">
        <title>Complete genome sequence of Corynebacterium terpenotabidum Y-11 (=DSM 44721).</title>
        <authorList>
            <person name="Ruckert C."/>
            <person name="Albersmeier A."/>
            <person name="Al-Dilaimi A."/>
            <person name="Szczepanowski R."/>
            <person name="Kalinowski J."/>
        </authorList>
    </citation>
    <scope>NUCLEOTIDE SEQUENCE [LARGE SCALE GENOMIC DNA]</scope>
    <source>
        <strain evidence="7 8">Y-11</strain>
    </source>
</reference>
<dbReference type="AlphaFoldDB" id="S4X9K6"/>
<comment type="catalytic activity">
    <reaction evidence="4">
        <text>a 2'-deoxyadenosine in DNA + S-adenosyl-L-methionine = an N(6)-methyl-2'-deoxyadenosine in DNA + S-adenosyl-L-homocysteine + H(+)</text>
        <dbReference type="Rhea" id="RHEA:15197"/>
        <dbReference type="Rhea" id="RHEA-COMP:12418"/>
        <dbReference type="Rhea" id="RHEA-COMP:12419"/>
        <dbReference type="ChEBI" id="CHEBI:15378"/>
        <dbReference type="ChEBI" id="CHEBI:57856"/>
        <dbReference type="ChEBI" id="CHEBI:59789"/>
        <dbReference type="ChEBI" id="CHEBI:90615"/>
        <dbReference type="ChEBI" id="CHEBI:90616"/>
        <dbReference type="EC" id="2.1.1.72"/>
    </reaction>
</comment>
<dbReference type="GO" id="GO:0009007">
    <property type="term" value="F:site-specific DNA-methyltransferase (adenine-specific) activity"/>
    <property type="evidence" value="ECO:0007669"/>
    <property type="project" value="UniProtKB-EC"/>
</dbReference>
<dbReference type="PRINTS" id="PR00507">
    <property type="entry name" value="N12N6MTFRASE"/>
</dbReference>
<evidence type="ECO:0000313" key="7">
    <source>
        <dbReference type="EMBL" id="AGP29792.1"/>
    </source>
</evidence>
<dbReference type="InterPro" id="IPR003356">
    <property type="entry name" value="DNA_methylase_A-5"/>
</dbReference>
<dbReference type="HOGENOM" id="CLU_009503_1_0_11"/>
<dbReference type="eggNOG" id="COG0286">
    <property type="taxonomic scope" value="Bacteria"/>
</dbReference>
<dbReference type="Pfam" id="PF18135">
    <property type="entry name" value="Type_ISP_C"/>
    <property type="match status" value="1"/>
</dbReference>
<evidence type="ECO:0000313" key="8">
    <source>
        <dbReference type="Proteomes" id="UP000014809"/>
    </source>
</evidence>
<dbReference type="EC" id="2.1.1.72" evidence="1"/>
<dbReference type="Proteomes" id="UP000014809">
    <property type="component" value="Chromosome"/>
</dbReference>
<name>S4X9K6_9CORY</name>
<dbReference type="Gene3D" id="3.40.50.150">
    <property type="entry name" value="Vaccinia Virus protein VP39"/>
    <property type="match status" value="1"/>
</dbReference>
<accession>S4X9K6</accession>
<dbReference type="SUPFAM" id="SSF53335">
    <property type="entry name" value="S-adenosyl-L-methionine-dependent methyltransferases"/>
    <property type="match status" value="1"/>
</dbReference>
<organism evidence="7 8">
    <name type="scientific">Corynebacterium terpenotabidum Y-11</name>
    <dbReference type="NCBI Taxonomy" id="1200352"/>
    <lineage>
        <taxon>Bacteria</taxon>
        <taxon>Bacillati</taxon>
        <taxon>Actinomycetota</taxon>
        <taxon>Actinomycetes</taxon>
        <taxon>Mycobacteriales</taxon>
        <taxon>Corynebacteriaceae</taxon>
        <taxon>Corynebacterium</taxon>
    </lineage>
</organism>
<keyword evidence="8" id="KW-1185">Reference proteome</keyword>
<protein>
    <recommendedName>
        <fullName evidence="1">site-specific DNA-methyltransferase (adenine-specific)</fullName>
        <ecNumber evidence="1">2.1.1.72</ecNumber>
    </recommendedName>
</protein>
<dbReference type="Pfam" id="PF02384">
    <property type="entry name" value="N6_Mtase"/>
    <property type="match status" value="1"/>
</dbReference>
<evidence type="ECO:0000259" key="6">
    <source>
        <dbReference type="Pfam" id="PF18135"/>
    </source>
</evidence>
<sequence length="1046" mass="115472">MREAQLDGVRPDFAAMMDKKPCGWIELKAPGHTLDGSKWRGREAKQWTLLAQLDSLIVTDGKVALLYCEGVPVADPCPLPFDDPDNWDPAPLVNILELFKATQATPIKRVSHLAARLAPLARLLRMRLDEGLEHNVSAVAQAKQTWDATVHATTSSEQFASDVAQVISYAMAIAGLTGQADRNNDGTVTLQEAKETLEASHRNVLAASLGPVIGLPGLMEYIGAEVGAITRLISSLDVPAINDSKDSRGEPWLWFYEDFLAAYDPEARERAGVYYTPTSVVNCQVRIIDDLLRNRFDQTLGFGSTSVTTLDPATGSGTYPLAVINQAVETAFAERGPAGSKQVAKNLTKNVMAFELLPGPYAVAQLRIGQRLAEAQGQLMQVNNIGVYLTDTLEDPNTPMRTGLFGDSLVLAEETQKARRIKKDQQITVALGNPPYDRVEAESSGGWLMDPRPTKDANGKAVTQSLFDDVIGPAKDADVIFSAQASLYNLYVYFWRWAIWKVFQSDPKEKSIISFITASSWLSGPAFIGLRKLAVETASEIWVLDLGGEGRGARKEENVFDIKTPVAIVTLIRTGKASKAATVRYRRVRGTRNEKFAELDALQRLDPSDNWDQIDAAHGEPFIPVGNDKLWSSFPLLADLFPWQQPGIKYNRLWPVAPSKGTLQRRWKELLRSSQSDERAEKFVTSKTGRNIYTKVSGLEPLASLDPTVKPQPVACIGWRSFDRQWTFDDPRLINLERPALWQSVSDKQVFLVSPWSARISNGPAASVSAVVPDLHYFNNRGGKDVIPLYRDAEAQQPNVTNGLLALLGERYGVPVTPEDFLAYCYAVIGHAGYSEAFNEQLENSPVRVPLTASAALFTRAVELGKSLLWLHTYGERFTGADRPARRVPRRDTLGWEEAVTTLPATPKEINYDPESWRLTVGDGVITGVSPDVRSFEVSGMNIIDKWLGARTGKGIGRAASKTATPLDKIRPTEWEDEWNDELLDLLRVISATVEAYPEHAALLEEVVSGELIVAEDLPEPTKSERTVPKTIHRTPEQLDLPSENI</sequence>
<feature type="domain" description="DNA methylase adenine-specific" evidence="5">
    <location>
        <begin position="256"/>
        <end position="437"/>
    </location>
</feature>
<evidence type="ECO:0000256" key="2">
    <source>
        <dbReference type="ARBA" id="ARBA00022603"/>
    </source>
</evidence>